<dbReference type="AlphaFoldDB" id="A0A0H3F444"/>
<dbReference type="KEGG" id="rah:Rahaq_0305"/>
<dbReference type="EMBL" id="CP002505">
    <property type="protein sequence ID" value="ADW71935.1"/>
    <property type="molecule type" value="Genomic_DNA"/>
</dbReference>
<evidence type="ECO:0000313" key="1">
    <source>
        <dbReference type="EMBL" id="ADW71935.1"/>
    </source>
</evidence>
<dbReference type="HOGENOM" id="CLU_072005_2_0_6"/>
<reference evidence="1 2" key="2">
    <citation type="journal article" date="2012" name="J. Bacteriol.">
        <title>Complete Genome Sequence of Rahnella sp. Strain Y9602, a Gammaproteobacterium Isolate from Metal- and Radionuclide-Contaminated Soil.</title>
        <authorList>
            <person name="Martinez R.J."/>
            <person name="Bruce D."/>
            <person name="Detter C."/>
            <person name="Goodwin L.A."/>
            <person name="Han J."/>
            <person name="Han C.S."/>
            <person name="Held B."/>
            <person name="Land M.L."/>
            <person name="Mikhailova N."/>
            <person name="Nolan M."/>
            <person name="Pennacchio L."/>
            <person name="Pitluck S."/>
            <person name="Tapia R."/>
            <person name="Woyke T."/>
            <person name="Sobecky P.A."/>
        </authorList>
    </citation>
    <scope>NUCLEOTIDE SEQUENCE [LARGE SCALE GENOMIC DNA]</scope>
    <source>
        <strain evidence="1 2">Y9602</strain>
    </source>
</reference>
<evidence type="ECO:0008006" key="3">
    <source>
        <dbReference type="Google" id="ProtNLM"/>
    </source>
</evidence>
<dbReference type="OrthoDB" id="4933449at2"/>
<dbReference type="eggNOG" id="ENOG502ZBAJ">
    <property type="taxonomic scope" value="Bacteria"/>
</dbReference>
<dbReference type="Pfam" id="PF11392">
    <property type="entry name" value="AllH"/>
    <property type="match status" value="1"/>
</dbReference>
<evidence type="ECO:0000313" key="2">
    <source>
        <dbReference type="Proteomes" id="UP000007257"/>
    </source>
</evidence>
<dbReference type="InterPro" id="IPR021530">
    <property type="entry name" value="AllH-like"/>
</dbReference>
<dbReference type="Proteomes" id="UP000007257">
    <property type="component" value="Chromosome"/>
</dbReference>
<accession>A0A0H3F444</accession>
<sequence length="253" mass="27892">MNIPAPLAVSAHAPVCPGDWLVVGLFSRAINLINERGEWLTLHRYGKGLSPMGWLLRARDFEGLLSRLTLGDVMRAGAENPPARRLDLHVTQGSRQLYDYVHGFLTGCPQLTGLFGELRQVVLEPPGGELAHIQHQLLRQLQGHRVDWQNVVGKGAGLTPSHDDTLTGMLLVCAAHGLPVGDFFDHTPDLRTLTSSVSCAYLHHAVRRQFSTPLLHLIRARRAEQVLALGHTSGADTLLGVWLALTLFREHFL</sequence>
<organism evidence="1 2">
    <name type="scientific">Rahnella sp. (strain Y9602)</name>
    <dbReference type="NCBI Taxonomy" id="2703885"/>
    <lineage>
        <taxon>Bacteria</taxon>
        <taxon>Pseudomonadati</taxon>
        <taxon>Pseudomonadota</taxon>
        <taxon>Gammaproteobacteria</taxon>
        <taxon>Enterobacterales</taxon>
        <taxon>Yersiniaceae</taxon>
        <taxon>Rahnella</taxon>
    </lineage>
</organism>
<dbReference type="RefSeq" id="WP_013573652.1">
    <property type="nucleotide sequence ID" value="NC_015061.1"/>
</dbReference>
<protein>
    <recommendedName>
        <fullName evidence="3">DUF2877 domain-containing protein</fullName>
    </recommendedName>
</protein>
<reference evidence="2" key="1">
    <citation type="submission" date="2011-01" db="EMBL/GenBank/DDBJ databases">
        <title>Complete sequence of chromosome of Rahnella sp. Y9602.</title>
        <authorList>
            <consortium name="US DOE Joint Genome Institute"/>
            <person name="Lucas S."/>
            <person name="Copeland A."/>
            <person name="Lapidus A."/>
            <person name="Cheng J.-F."/>
            <person name="Goodwin L."/>
            <person name="Pitluck S."/>
            <person name="Lu M."/>
            <person name="Detter J.C."/>
            <person name="Han C."/>
            <person name="Tapia R."/>
            <person name="Land M."/>
            <person name="Hauser L."/>
            <person name="Kyrpides N."/>
            <person name="Ivanova N."/>
            <person name="Ovchinnikova G."/>
            <person name="Pagani I."/>
            <person name="Sobecky P.A."/>
            <person name="Martinez R.J."/>
            <person name="Woyke T."/>
        </authorList>
    </citation>
    <scope>NUCLEOTIDE SEQUENCE [LARGE SCALE GENOMIC DNA]</scope>
    <source>
        <strain evidence="2">Y9602</strain>
    </source>
</reference>
<gene>
    <name evidence="1" type="ordered locus">Rahaq_0305</name>
</gene>
<name>A0A0H3F444_RAHSY</name>
<dbReference type="GeneID" id="95418976"/>
<proteinExistence type="predicted"/>